<dbReference type="Gene3D" id="3.30.2130.30">
    <property type="match status" value="1"/>
</dbReference>
<dbReference type="InterPro" id="IPR049962">
    <property type="entry name" value="THUMP_ThiI"/>
</dbReference>
<dbReference type="AlphaFoldDB" id="G0EEK1"/>
<proteinExistence type="predicted"/>
<dbReference type="SMART" id="SM00981">
    <property type="entry name" value="THUMP"/>
    <property type="match status" value="1"/>
</dbReference>
<dbReference type="KEGG" id="pfm:Pyrfu_0954"/>
<dbReference type="GO" id="GO:0003723">
    <property type="term" value="F:RNA binding"/>
    <property type="evidence" value="ECO:0007669"/>
    <property type="project" value="UniProtKB-UniRule"/>
</dbReference>
<evidence type="ECO:0000256" key="1">
    <source>
        <dbReference type="PROSITE-ProRule" id="PRU00529"/>
    </source>
</evidence>
<gene>
    <name evidence="3" type="ordered locus">Pyrfu_0954</name>
</gene>
<evidence type="ECO:0000259" key="2">
    <source>
        <dbReference type="PROSITE" id="PS51165"/>
    </source>
</evidence>
<sequence>MERVGVTKMHRPVVLVRYAEIGVKLGRTRQFFEESLARSIRCWLAYAGLIRPIRITPGRIIIDVEELEEAFEAAKLAARSFGVHSAAPAWSIPNDLNTILEMIPRLFRDELVKASTFAVRARRVESYPVKSRDVERLLGARILEAIPSLRVDLEKPDVIVRLEIRAKRAYAYLDSWLVEGPGGLPYGVEGTAVIPVLEGSLDELLAAWLVARRGARLYFVVSGERARDVVKRFVNAWVPCGDAIVEESEDPWRLAAKLAARGAALLVYPHVISVDVDSERVWSVSPLVGAPEQIVSKAVKMLTSSLHFDDF</sequence>
<protein>
    <submittedName>
        <fullName evidence="3">THUMP domain-containing protein</fullName>
    </submittedName>
</protein>
<dbReference type="GO" id="GO:0052837">
    <property type="term" value="P:thiazole biosynthetic process"/>
    <property type="evidence" value="ECO:0007669"/>
    <property type="project" value="TreeGrafter"/>
</dbReference>
<keyword evidence="4" id="KW-1185">Reference proteome</keyword>
<organism evidence="3 4">
    <name type="scientific">Pyrolobus fumarii (strain DSM 11204 / 1A)</name>
    <dbReference type="NCBI Taxonomy" id="694429"/>
    <lineage>
        <taxon>Archaea</taxon>
        <taxon>Thermoproteota</taxon>
        <taxon>Thermoprotei</taxon>
        <taxon>Desulfurococcales</taxon>
        <taxon>Pyrodictiaceae</taxon>
        <taxon>Pyrolobus</taxon>
    </lineage>
</organism>
<feature type="domain" description="THUMP" evidence="2">
    <location>
        <begin position="71"/>
        <end position="175"/>
    </location>
</feature>
<dbReference type="PROSITE" id="PS51165">
    <property type="entry name" value="THUMP"/>
    <property type="match status" value="1"/>
</dbReference>
<accession>G0EEK1</accession>
<dbReference type="InParanoid" id="G0EEK1"/>
<dbReference type="Pfam" id="PF22025">
    <property type="entry name" value="ThiI_fer"/>
    <property type="match status" value="1"/>
</dbReference>
<keyword evidence="1" id="KW-0694">RNA-binding</keyword>
<evidence type="ECO:0000313" key="3">
    <source>
        <dbReference type="EMBL" id="AEM38823.1"/>
    </source>
</evidence>
<dbReference type="STRING" id="694429.Pyrfu_0954"/>
<dbReference type="HOGENOM" id="CLU_037952_1_0_2"/>
<dbReference type="eggNOG" id="arCOG00038">
    <property type="taxonomic scope" value="Archaea"/>
</dbReference>
<dbReference type="FunCoup" id="G0EEK1">
    <property type="interactions" value="64"/>
</dbReference>
<dbReference type="PANTHER" id="PTHR43209:SF1">
    <property type="entry name" value="TRNA SULFURTRANSFERASE"/>
    <property type="match status" value="1"/>
</dbReference>
<dbReference type="EMBL" id="CP002838">
    <property type="protein sequence ID" value="AEM38823.1"/>
    <property type="molecule type" value="Genomic_DNA"/>
</dbReference>
<evidence type="ECO:0000313" key="4">
    <source>
        <dbReference type="Proteomes" id="UP000001037"/>
    </source>
</evidence>
<dbReference type="PANTHER" id="PTHR43209">
    <property type="entry name" value="TRNA SULFURTRANSFERASE"/>
    <property type="match status" value="1"/>
</dbReference>
<dbReference type="Proteomes" id="UP000001037">
    <property type="component" value="Chromosome"/>
</dbReference>
<dbReference type="GO" id="GO:0002937">
    <property type="term" value="P:tRNA 4-thiouridine biosynthesis"/>
    <property type="evidence" value="ECO:0007669"/>
    <property type="project" value="TreeGrafter"/>
</dbReference>
<dbReference type="GO" id="GO:0005829">
    <property type="term" value="C:cytosol"/>
    <property type="evidence" value="ECO:0007669"/>
    <property type="project" value="TreeGrafter"/>
</dbReference>
<dbReference type="InterPro" id="IPR054173">
    <property type="entry name" value="ThiI_fer"/>
</dbReference>
<dbReference type="InterPro" id="IPR004114">
    <property type="entry name" value="THUMP_dom"/>
</dbReference>
<dbReference type="Pfam" id="PF02926">
    <property type="entry name" value="THUMP"/>
    <property type="match status" value="1"/>
</dbReference>
<dbReference type="InterPro" id="IPR050102">
    <property type="entry name" value="tRNA_sulfurtransferase_ThiI"/>
</dbReference>
<name>G0EEK1_PYRF1</name>
<dbReference type="SUPFAM" id="SSF143437">
    <property type="entry name" value="THUMP domain-like"/>
    <property type="match status" value="1"/>
</dbReference>
<dbReference type="CDD" id="cd11716">
    <property type="entry name" value="THUMP_ThiI"/>
    <property type="match status" value="1"/>
</dbReference>
<reference evidence="3 4" key="1">
    <citation type="journal article" date="2011" name="Stand. Genomic Sci.">
        <title>Complete genome sequence of the hyperthermophilic chemolithoautotroph Pyrolobus fumarii type strain (1A).</title>
        <authorList>
            <person name="Anderson I."/>
            <person name="Goker M."/>
            <person name="Nolan M."/>
            <person name="Lucas S."/>
            <person name="Hammon N."/>
            <person name="Deshpande S."/>
            <person name="Cheng J.F."/>
            <person name="Tapia R."/>
            <person name="Han C."/>
            <person name="Goodwin L."/>
            <person name="Pitluck S."/>
            <person name="Huntemann M."/>
            <person name="Liolios K."/>
            <person name="Ivanova N."/>
            <person name="Pagani I."/>
            <person name="Mavromatis K."/>
            <person name="Ovchinikova G."/>
            <person name="Pati A."/>
            <person name="Chen A."/>
            <person name="Palaniappan K."/>
            <person name="Land M."/>
            <person name="Hauser L."/>
            <person name="Brambilla E.M."/>
            <person name="Huber H."/>
            <person name="Yasawong M."/>
            <person name="Rohde M."/>
            <person name="Spring S."/>
            <person name="Abt B."/>
            <person name="Sikorski J."/>
            <person name="Wirth R."/>
            <person name="Detter J.C."/>
            <person name="Woyke T."/>
            <person name="Bristow J."/>
            <person name="Eisen J.A."/>
            <person name="Markowitz V."/>
            <person name="Hugenholtz P."/>
            <person name="Kyrpides N.C."/>
            <person name="Klenk H.P."/>
            <person name="Lapidus A."/>
        </authorList>
    </citation>
    <scope>NUCLEOTIDE SEQUENCE [LARGE SCALE GENOMIC DNA]</scope>
    <source>
        <strain evidence="4">DSM 11204 / 1A</strain>
    </source>
</reference>